<name>A0A2K3QA52_9HYPO</name>
<dbReference type="InterPro" id="IPR054208">
    <property type="entry name" value="DUF6914"/>
</dbReference>
<dbReference type="Pfam" id="PF21858">
    <property type="entry name" value="DUF6914"/>
    <property type="match status" value="1"/>
</dbReference>
<sequence>GGGGLKAPVPVCWNKPTSVLYQPAVRRVPLYEVQGRSMMLSCYNKPRLYVAVYEDGYMRDKEPVYHWDLITGPKTEMADPVPGLRYRVSHSPVHGWAYSERQVTNVRTPYNMLVRILIAKIEDKRRLSSILRSIPIAQDDPGFDTHVWVASALARIAEDGRVVGTADLDWGRIEATARGFVERKTAEGRFLRGDFDMPQPMWDLLENKEVLP</sequence>
<protein>
    <submittedName>
        <fullName evidence="1">Uncharacterized protein</fullName>
    </submittedName>
</protein>
<comment type="caution">
    <text evidence="1">The sequence shown here is derived from an EMBL/GenBank/DDBJ whole genome shotgun (WGS) entry which is preliminary data.</text>
</comment>
<gene>
    <name evidence="1" type="ORF">TCAP_05641</name>
</gene>
<evidence type="ECO:0000313" key="1">
    <source>
        <dbReference type="EMBL" id="PNY24418.1"/>
    </source>
</evidence>
<accession>A0A2K3QA52</accession>
<dbReference type="AlphaFoldDB" id="A0A2K3QA52"/>
<dbReference type="EMBL" id="NRSZ01000885">
    <property type="protein sequence ID" value="PNY24418.1"/>
    <property type="molecule type" value="Genomic_DNA"/>
</dbReference>
<proteinExistence type="predicted"/>
<feature type="non-terminal residue" evidence="1">
    <location>
        <position position="1"/>
    </location>
</feature>
<dbReference type="OrthoDB" id="2679825at2759"/>
<organism evidence="1 2">
    <name type="scientific">Tolypocladium capitatum</name>
    <dbReference type="NCBI Taxonomy" id="45235"/>
    <lineage>
        <taxon>Eukaryota</taxon>
        <taxon>Fungi</taxon>
        <taxon>Dikarya</taxon>
        <taxon>Ascomycota</taxon>
        <taxon>Pezizomycotina</taxon>
        <taxon>Sordariomycetes</taxon>
        <taxon>Hypocreomycetidae</taxon>
        <taxon>Hypocreales</taxon>
        <taxon>Ophiocordycipitaceae</taxon>
        <taxon>Tolypocladium</taxon>
    </lineage>
</organism>
<reference evidence="1 2" key="1">
    <citation type="submission" date="2017-08" db="EMBL/GenBank/DDBJ databases">
        <title>Harnessing the power of phylogenomics to disentangle the directionality and signatures of interkingdom host jumping in the parasitic fungal genus Tolypocladium.</title>
        <authorList>
            <person name="Quandt C.A."/>
            <person name="Patterson W."/>
            <person name="Spatafora J.W."/>
        </authorList>
    </citation>
    <scope>NUCLEOTIDE SEQUENCE [LARGE SCALE GENOMIC DNA]</scope>
    <source>
        <strain evidence="1 2">CBS 113982</strain>
    </source>
</reference>
<keyword evidence="2" id="KW-1185">Reference proteome</keyword>
<evidence type="ECO:0000313" key="2">
    <source>
        <dbReference type="Proteomes" id="UP000236621"/>
    </source>
</evidence>
<dbReference type="Proteomes" id="UP000236621">
    <property type="component" value="Unassembled WGS sequence"/>
</dbReference>